<dbReference type="GeneID" id="31356337"/>
<accession>D3AXH5</accession>
<dbReference type="Proteomes" id="UP000001396">
    <property type="component" value="Unassembled WGS sequence"/>
</dbReference>
<evidence type="ECO:0000256" key="3">
    <source>
        <dbReference type="ARBA" id="ARBA00023015"/>
    </source>
</evidence>
<dbReference type="InterPro" id="IPR019145">
    <property type="entry name" value="Mediator_Med10"/>
</dbReference>
<comment type="caution">
    <text evidence="8">The sequence shown here is derived from an EMBL/GenBank/DDBJ whole genome shotgun (WGS) entry which is preliminary data.</text>
</comment>
<sequence>MDEINNNQQQQQQQNDVVMPGIPDDSTKNNPQELMLTVEELVEELRKTIIVVEEFQTQSQSLLFEKLGKIISLYRKVENQKNLFDNLEIPLEIFRVIDQSKNPDLYVKETLQNCLAANERTKGKIESIKSFKDELDGHIANAYPDEYKVYLEQKNKNP</sequence>
<evidence type="ECO:0000313" key="9">
    <source>
        <dbReference type="Proteomes" id="UP000001396"/>
    </source>
</evidence>
<evidence type="ECO:0000256" key="2">
    <source>
        <dbReference type="ARBA" id="ARBA00005389"/>
    </source>
</evidence>
<comment type="function">
    <text evidence="6">Component of the Mediator complex, a coactivator involved in the regulated transcription of nearly all RNA polymerase II-dependent genes. Mediator functions as a bridge to convey information from gene-specific regulatory proteins to the basal RNA polymerase II transcription machinery. Mediator is recruited to promoters by direct interactions with regulatory proteins and serves as a scaffold for the assembly of a functional preinitiation complex with RNA polymerase II and the general transcription factors.</text>
</comment>
<name>D3AXH5_HETP5</name>
<feature type="compositionally biased region" description="Low complexity" evidence="7">
    <location>
        <begin position="1"/>
        <end position="15"/>
    </location>
</feature>
<dbReference type="GO" id="GO:0003712">
    <property type="term" value="F:transcription coregulator activity"/>
    <property type="evidence" value="ECO:0007669"/>
    <property type="project" value="InterPro"/>
</dbReference>
<evidence type="ECO:0000313" key="8">
    <source>
        <dbReference type="EMBL" id="EFA86244.1"/>
    </source>
</evidence>
<dbReference type="STRING" id="670386.D3AXH5"/>
<comment type="subunit">
    <text evidence="6">Component of the Mediator complex.</text>
</comment>
<dbReference type="GO" id="GO:0006357">
    <property type="term" value="P:regulation of transcription by RNA polymerase II"/>
    <property type="evidence" value="ECO:0007669"/>
    <property type="project" value="InterPro"/>
</dbReference>
<keyword evidence="6" id="KW-0010">Activator</keyword>
<keyword evidence="3 6" id="KW-0805">Transcription regulation</keyword>
<evidence type="ECO:0000256" key="6">
    <source>
        <dbReference type="RuleBase" id="RU364146"/>
    </source>
</evidence>
<dbReference type="OMA" id="GCIARNQ"/>
<dbReference type="InParanoid" id="D3AXH5"/>
<comment type="similarity">
    <text evidence="2 6">Belongs to the Mediator complex subunit 10 family.</text>
</comment>
<organism evidence="8 9">
    <name type="scientific">Heterostelium pallidum (strain ATCC 26659 / Pp 5 / PN500)</name>
    <name type="common">Cellular slime mold</name>
    <name type="synonym">Polysphondylium pallidum</name>
    <dbReference type="NCBI Taxonomy" id="670386"/>
    <lineage>
        <taxon>Eukaryota</taxon>
        <taxon>Amoebozoa</taxon>
        <taxon>Evosea</taxon>
        <taxon>Eumycetozoa</taxon>
        <taxon>Dictyostelia</taxon>
        <taxon>Acytosteliales</taxon>
        <taxon>Acytosteliaceae</taxon>
        <taxon>Heterostelium</taxon>
    </lineage>
</organism>
<reference evidence="8 9" key="1">
    <citation type="journal article" date="2011" name="Genome Res.">
        <title>Phylogeny-wide analysis of social amoeba genomes highlights ancient origins for complex intercellular communication.</title>
        <authorList>
            <person name="Heidel A.J."/>
            <person name="Lawal H.M."/>
            <person name="Felder M."/>
            <person name="Schilde C."/>
            <person name="Helps N.R."/>
            <person name="Tunggal B."/>
            <person name="Rivero F."/>
            <person name="John U."/>
            <person name="Schleicher M."/>
            <person name="Eichinger L."/>
            <person name="Platzer M."/>
            <person name="Noegel A.A."/>
            <person name="Schaap P."/>
            <person name="Gloeckner G."/>
        </authorList>
    </citation>
    <scope>NUCLEOTIDE SEQUENCE [LARGE SCALE GENOMIC DNA]</scope>
    <source>
        <strain evidence="9">ATCC 26659 / Pp 5 / PN500</strain>
    </source>
</reference>
<dbReference type="FunCoup" id="D3AXH5">
    <property type="interactions" value="213"/>
</dbReference>
<evidence type="ECO:0000256" key="1">
    <source>
        <dbReference type="ARBA" id="ARBA00004123"/>
    </source>
</evidence>
<comment type="subcellular location">
    <subcellularLocation>
        <location evidence="1 6">Nucleus</location>
    </subcellularLocation>
</comment>
<dbReference type="EMBL" id="ADBJ01000003">
    <property type="protein sequence ID" value="EFA86244.1"/>
    <property type="molecule type" value="Genomic_DNA"/>
</dbReference>
<dbReference type="AlphaFoldDB" id="D3AXH5"/>
<feature type="region of interest" description="Disordered" evidence="7">
    <location>
        <begin position="1"/>
        <end position="30"/>
    </location>
</feature>
<dbReference type="GO" id="GO:0016592">
    <property type="term" value="C:mediator complex"/>
    <property type="evidence" value="ECO:0007669"/>
    <property type="project" value="InterPro"/>
</dbReference>
<dbReference type="Pfam" id="PF09748">
    <property type="entry name" value="Med10"/>
    <property type="match status" value="1"/>
</dbReference>
<keyword evidence="9" id="KW-1185">Reference proteome</keyword>
<keyword evidence="4 6" id="KW-0804">Transcription</keyword>
<evidence type="ECO:0000256" key="7">
    <source>
        <dbReference type="SAM" id="MobiDB-lite"/>
    </source>
</evidence>
<evidence type="ECO:0000256" key="5">
    <source>
        <dbReference type="ARBA" id="ARBA00023242"/>
    </source>
</evidence>
<dbReference type="RefSeq" id="XP_020438349.1">
    <property type="nucleotide sequence ID" value="XM_020571826.1"/>
</dbReference>
<keyword evidence="5 6" id="KW-0539">Nucleus</keyword>
<evidence type="ECO:0000256" key="4">
    <source>
        <dbReference type="ARBA" id="ARBA00023163"/>
    </source>
</evidence>
<proteinExistence type="inferred from homology"/>
<protein>
    <recommendedName>
        <fullName evidence="6">Mediator of RNA polymerase II transcription subunit 10</fullName>
    </recommendedName>
    <alternativeName>
        <fullName evidence="6">Mediator complex subunit 10</fullName>
    </alternativeName>
</protein>
<gene>
    <name evidence="8" type="primary">med10</name>
    <name evidence="6" type="synonym">MED10</name>
    <name evidence="8" type="ORF">PPL_00806</name>
</gene>